<dbReference type="InterPro" id="IPR002557">
    <property type="entry name" value="Chitin-bd_dom"/>
</dbReference>
<dbReference type="InterPro" id="IPR036508">
    <property type="entry name" value="Chitin-bd_dom_sf"/>
</dbReference>
<feature type="disulfide bond" evidence="1">
    <location>
        <begin position="112"/>
        <end position="121"/>
    </location>
</feature>
<dbReference type="PROSITE" id="PS01186">
    <property type="entry name" value="EGF_2"/>
    <property type="match status" value="1"/>
</dbReference>
<feature type="chain" id="PRO_5036411181" evidence="2">
    <location>
        <begin position="25"/>
        <end position="223"/>
    </location>
</feature>
<dbReference type="InterPro" id="IPR000742">
    <property type="entry name" value="EGF"/>
</dbReference>
<reference evidence="5" key="1">
    <citation type="submission" date="2021-02" db="EMBL/GenBank/DDBJ databases">
        <authorList>
            <person name="Nowell W R."/>
        </authorList>
    </citation>
    <scope>NUCLEOTIDE SEQUENCE</scope>
</reference>
<evidence type="ECO:0000256" key="2">
    <source>
        <dbReference type="SAM" id="SignalP"/>
    </source>
</evidence>
<dbReference type="SUPFAM" id="SSF57625">
    <property type="entry name" value="Invertebrate chitin-binding proteins"/>
    <property type="match status" value="1"/>
</dbReference>
<keyword evidence="1" id="KW-1015">Disulfide bond</keyword>
<dbReference type="GO" id="GO:0008061">
    <property type="term" value="F:chitin binding"/>
    <property type="evidence" value="ECO:0007669"/>
    <property type="project" value="InterPro"/>
</dbReference>
<comment type="caution">
    <text evidence="1">Lacks conserved residue(s) required for the propagation of feature annotation.</text>
</comment>
<evidence type="ECO:0000256" key="1">
    <source>
        <dbReference type="PROSITE-ProRule" id="PRU00076"/>
    </source>
</evidence>
<comment type="caution">
    <text evidence="5">The sequence shown here is derived from an EMBL/GenBank/DDBJ whole genome shotgun (WGS) entry which is preliminary data.</text>
</comment>
<dbReference type="PROSITE" id="PS50940">
    <property type="entry name" value="CHIT_BIND_II"/>
    <property type="match status" value="1"/>
</dbReference>
<organism evidence="5 7">
    <name type="scientific">Didymodactylos carnosus</name>
    <dbReference type="NCBI Taxonomy" id="1234261"/>
    <lineage>
        <taxon>Eukaryota</taxon>
        <taxon>Metazoa</taxon>
        <taxon>Spiralia</taxon>
        <taxon>Gnathifera</taxon>
        <taxon>Rotifera</taxon>
        <taxon>Eurotatoria</taxon>
        <taxon>Bdelloidea</taxon>
        <taxon>Philodinida</taxon>
        <taxon>Philodinidae</taxon>
        <taxon>Didymodactylos</taxon>
    </lineage>
</organism>
<feature type="signal peptide" evidence="2">
    <location>
        <begin position="1"/>
        <end position="24"/>
    </location>
</feature>
<protein>
    <submittedName>
        <fullName evidence="5">Uncharacterized protein</fullName>
    </submittedName>
</protein>
<dbReference type="PROSITE" id="PS00022">
    <property type="entry name" value="EGF_1"/>
    <property type="match status" value="1"/>
</dbReference>
<sequence>MHQIYVICGLFLFVFDCHIQVAFAACRDSPSPCNIDSTGAGVCTAANGYVCDDLTNPVNSVLCFCPGGVVTFNTPCCTSTSISTATCTNNRCVQSQGVCNIVNNPGRAVCWCLQGFAGEYCELVGVPGRCYVGLCGLGSCTEKITGSTCHAFCTCPVGVSGINCSNRYFTCAAAGLFADSVNCRFGKYFSCSGANTIPNVLQCPLGEQWNPTTSTCSASYTCP</sequence>
<keyword evidence="7" id="KW-1185">Reference proteome</keyword>
<feature type="domain" description="Chitin-binding type-2" evidence="4">
    <location>
        <begin position="168"/>
        <end position="223"/>
    </location>
</feature>
<evidence type="ECO:0000313" key="7">
    <source>
        <dbReference type="Proteomes" id="UP000663829"/>
    </source>
</evidence>
<dbReference type="SUPFAM" id="SSF57196">
    <property type="entry name" value="EGF/Laminin"/>
    <property type="match status" value="1"/>
</dbReference>
<dbReference type="PROSITE" id="PS50026">
    <property type="entry name" value="EGF_3"/>
    <property type="match status" value="1"/>
</dbReference>
<proteinExistence type="predicted"/>
<evidence type="ECO:0000259" key="3">
    <source>
        <dbReference type="PROSITE" id="PS50026"/>
    </source>
</evidence>
<feature type="domain" description="EGF-like" evidence="3">
    <location>
        <begin position="83"/>
        <end position="122"/>
    </location>
</feature>
<keyword evidence="2" id="KW-0732">Signal</keyword>
<gene>
    <name evidence="5" type="ORF">GPM918_LOCUS25434</name>
    <name evidence="6" type="ORF">SRO942_LOCUS25440</name>
</gene>
<evidence type="ECO:0000259" key="4">
    <source>
        <dbReference type="PROSITE" id="PS50940"/>
    </source>
</evidence>
<evidence type="ECO:0000313" key="5">
    <source>
        <dbReference type="EMBL" id="CAF1236344.1"/>
    </source>
</evidence>
<dbReference type="GO" id="GO:0005576">
    <property type="term" value="C:extracellular region"/>
    <property type="evidence" value="ECO:0007669"/>
    <property type="project" value="InterPro"/>
</dbReference>
<evidence type="ECO:0000313" key="6">
    <source>
        <dbReference type="EMBL" id="CAF3998713.1"/>
    </source>
</evidence>
<dbReference type="Proteomes" id="UP000681722">
    <property type="component" value="Unassembled WGS sequence"/>
</dbReference>
<accession>A0A814YY59</accession>
<dbReference type="EMBL" id="CAJNOQ010009871">
    <property type="protein sequence ID" value="CAF1236344.1"/>
    <property type="molecule type" value="Genomic_DNA"/>
</dbReference>
<keyword evidence="1" id="KW-0245">EGF-like domain</keyword>
<dbReference type="OrthoDB" id="283575at2759"/>
<dbReference type="Proteomes" id="UP000663829">
    <property type="component" value="Unassembled WGS sequence"/>
</dbReference>
<dbReference type="EMBL" id="CAJOBC010009876">
    <property type="protein sequence ID" value="CAF3998713.1"/>
    <property type="molecule type" value="Genomic_DNA"/>
</dbReference>
<name>A0A814YY59_9BILA</name>
<dbReference type="AlphaFoldDB" id="A0A814YY59"/>